<keyword evidence="6" id="KW-0256">Endoplasmic reticulum</keyword>
<evidence type="ECO:0000256" key="5">
    <source>
        <dbReference type="ARBA" id="ARBA00022729"/>
    </source>
</evidence>
<dbReference type="GO" id="GO:0071555">
    <property type="term" value="P:cell wall organization"/>
    <property type="evidence" value="ECO:0007669"/>
    <property type="project" value="UniProtKB-KW"/>
</dbReference>
<accession>A0A8H7U421</accession>
<evidence type="ECO:0000256" key="10">
    <source>
        <dbReference type="SAM" id="MobiDB-lite"/>
    </source>
</evidence>
<comment type="similarity">
    <text evidence="2">Belongs to the BIG1 family.</text>
</comment>
<evidence type="ECO:0000256" key="3">
    <source>
        <dbReference type="ARBA" id="ARBA00022089"/>
    </source>
</evidence>
<evidence type="ECO:0000256" key="12">
    <source>
        <dbReference type="SAM" id="SignalP"/>
    </source>
</evidence>
<dbReference type="EMBL" id="JADOXO010000040">
    <property type="protein sequence ID" value="KAF9817647.1"/>
    <property type="molecule type" value="Genomic_DNA"/>
</dbReference>
<evidence type="ECO:0000256" key="7">
    <source>
        <dbReference type="ARBA" id="ARBA00022989"/>
    </source>
</evidence>
<feature type="region of interest" description="Disordered" evidence="10">
    <location>
        <begin position="266"/>
        <end position="285"/>
    </location>
</feature>
<sequence>MARRTVHVVLALLPALVSAFSNTHPIVAWSSHSSNTLYAGSLEKPTHSSTILETILSKYDVCFNDAIILVAQEGLHASDLRTLSPSGVLAQTLNIAESTLELPYVPRSTSHPFTPLANAVAERCGARVVSYSPGQTEVAGNAGEKHVVCVDMPAVSGQGTDRKSAMTGHESALASSLDTLSAAFPRHLVVYAGWSPSLHPRQSPSPFSPSSAGVNTTSASAFAAPTGGILSRYQLLTPGLILSLLVGFFVLIPTVMLGVSAVSSIKSPLQGEPPKGYISAEKKNQ</sequence>
<evidence type="ECO:0000256" key="11">
    <source>
        <dbReference type="SAM" id="Phobius"/>
    </source>
</evidence>
<dbReference type="Proteomes" id="UP000639403">
    <property type="component" value="Unassembled WGS sequence"/>
</dbReference>
<keyword evidence="8 11" id="KW-0472">Membrane</keyword>
<dbReference type="PANTHER" id="PTHR28285:SF1">
    <property type="entry name" value="PROTEIN BIG1"/>
    <property type="match status" value="1"/>
</dbReference>
<feature type="transmembrane region" description="Helical" evidence="11">
    <location>
        <begin position="240"/>
        <end position="262"/>
    </location>
</feature>
<evidence type="ECO:0000256" key="4">
    <source>
        <dbReference type="ARBA" id="ARBA00022692"/>
    </source>
</evidence>
<organism evidence="13 14">
    <name type="scientific">Rhodonia placenta</name>
    <dbReference type="NCBI Taxonomy" id="104341"/>
    <lineage>
        <taxon>Eukaryota</taxon>
        <taxon>Fungi</taxon>
        <taxon>Dikarya</taxon>
        <taxon>Basidiomycota</taxon>
        <taxon>Agaricomycotina</taxon>
        <taxon>Agaricomycetes</taxon>
        <taxon>Polyporales</taxon>
        <taxon>Adustoporiaceae</taxon>
        <taxon>Rhodonia</taxon>
    </lineage>
</organism>
<evidence type="ECO:0000313" key="13">
    <source>
        <dbReference type="EMBL" id="KAF9817647.1"/>
    </source>
</evidence>
<keyword evidence="4 11" id="KW-0812">Transmembrane</keyword>
<reference evidence="13" key="2">
    <citation type="journal article" name="Front. Microbiol.">
        <title>Degradative Capacity of Two Strains of Rhodonia placenta: From Phenotype to Genotype.</title>
        <authorList>
            <person name="Kolle M."/>
            <person name="Horta M.A.C."/>
            <person name="Nowrousian M."/>
            <person name="Ohm R.A."/>
            <person name="Benz J.P."/>
            <person name="Pilgard A."/>
        </authorList>
    </citation>
    <scope>NUCLEOTIDE SEQUENCE</scope>
    <source>
        <strain evidence="13">FPRL280</strain>
    </source>
</reference>
<dbReference type="PANTHER" id="PTHR28285">
    <property type="entry name" value="PROTEIN BIG1"/>
    <property type="match status" value="1"/>
</dbReference>
<comment type="subcellular location">
    <subcellularLocation>
        <location evidence="1">Endoplasmic reticulum membrane</location>
        <topology evidence="1">Single-pass type I membrane protein</topology>
    </subcellularLocation>
</comment>
<evidence type="ECO:0000256" key="1">
    <source>
        <dbReference type="ARBA" id="ARBA00004115"/>
    </source>
</evidence>
<evidence type="ECO:0000256" key="8">
    <source>
        <dbReference type="ARBA" id="ARBA00023136"/>
    </source>
</evidence>
<gene>
    <name evidence="13" type="ORF">IEO21_03303</name>
</gene>
<evidence type="ECO:0000313" key="14">
    <source>
        <dbReference type="Proteomes" id="UP000639403"/>
    </source>
</evidence>
<dbReference type="AlphaFoldDB" id="A0A8H7U421"/>
<evidence type="ECO:0000256" key="6">
    <source>
        <dbReference type="ARBA" id="ARBA00022824"/>
    </source>
</evidence>
<name>A0A8H7U421_9APHY</name>
<keyword evidence="7 11" id="KW-1133">Transmembrane helix</keyword>
<feature type="signal peptide" evidence="12">
    <location>
        <begin position="1"/>
        <end position="19"/>
    </location>
</feature>
<reference evidence="13" key="1">
    <citation type="submission" date="2020-11" db="EMBL/GenBank/DDBJ databases">
        <authorList>
            <person name="Koelle M."/>
            <person name="Horta M.A.C."/>
            <person name="Nowrousian M."/>
            <person name="Ohm R.A."/>
            <person name="Benz P."/>
            <person name="Pilgard A."/>
        </authorList>
    </citation>
    <scope>NUCLEOTIDE SEQUENCE</scope>
    <source>
        <strain evidence="13">FPRL280</strain>
    </source>
</reference>
<dbReference type="GO" id="GO:0006078">
    <property type="term" value="P:(1-&gt;6)-beta-D-glucan biosynthetic process"/>
    <property type="evidence" value="ECO:0007669"/>
    <property type="project" value="TreeGrafter"/>
</dbReference>
<keyword evidence="9" id="KW-0961">Cell wall biogenesis/degradation</keyword>
<comment type="caution">
    <text evidence="13">The sequence shown here is derived from an EMBL/GenBank/DDBJ whole genome shotgun (WGS) entry which is preliminary data.</text>
</comment>
<evidence type="ECO:0000256" key="9">
    <source>
        <dbReference type="ARBA" id="ARBA00023316"/>
    </source>
</evidence>
<proteinExistence type="inferred from homology"/>
<dbReference type="GO" id="GO:0005789">
    <property type="term" value="C:endoplasmic reticulum membrane"/>
    <property type="evidence" value="ECO:0007669"/>
    <property type="project" value="UniProtKB-SubCell"/>
</dbReference>
<protein>
    <recommendedName>
        <fullName evidence="3">Protein BIG1</fullName>
    </recommendedName>
</protein>
<dbReference type="InterPro" id="IPR037654">
    <property type="entry name" value="Big1"/>
</dbReference>
<evidence type="ECO:0000256" key="2">
    <source>
        <dbReference type="ARBA" id="ARBA00008203"/>
    </source>
</evidence>
<feature type="chain" id="PRO_5034426944" description="Protein BIG1" evidence="12">
    <location>
        <begin position="20"/>
        <end position="285"/>
    </location>
</feature>
<dbReference type="GO" id="GO:0009272">
    <property type="term" value="P:fungal-type cell wall biogenesis"/>
    <property type="evidence" value="ECO:0007669"/>
    <property type="project" value="TreeGrafter"/>
</dbReference>
<keyword evidence="5 12" id="KW-0732">Signal</keyword>